<dbReference type="SUPFAM" id="SSF53474">
    <property type="entry name" value="alpha/beta-Hydrolases"/>
    <property type="match status" value="1"/>
</dbReference>
<comment type="catalytic activity">
    <reaction evidence="13">
        <text>a 1,2-diacyl-sn-glycerol + H2O = a 2-acylglycerol + a fatty acid + H(+)</text>
        <dbReference type="Rhea" id="RHEA:33275"/>
        <dbReference type="ChEBI" id="CHEBI:15377"/>
        <dbReference type="ChEBI" id="CHEBI:15378"/>
        <dbReference type="ChEBI" id="CHEBI:17389"/>
        <dbReference type="ChEBI" id="CHEBI:17815"/>
        <dbReference type="ChEBI" id="CHEBI:28868"/>
        <dbReference type="EC" id="3.1.1.116"/>
    </reaction>
    <physiologicalReaction direction="left-to-right" evidence="13">
        <dbReference type="Rhea" id="RHEA:33276"/>
    </physiologicalReaction>
</comment>
<feature type="region of interest" description="Disordered" evidence="15">
    <location>
        <begin position="223"/>
        <end position="245"/>
    </location>
</feature>
<feature type="domain" description="Fungal lipase-type" evidence="17">
    <location>
        <begin position="505"/>
        <end position="636"/>
    </location>
</feature>
<evidence type="ECO:0000313" key="19">
    <source>
        <dbReference type="Proteomes" id="UP001174909"/>
    </source>
</evidence>
<keyword evidence="11" id="KW-0443">Lipid metabolism</keyword>
<gene>
    <name evidence="18" type="ORF">GBAR_LOCUS20615</name>
</gene>
<evidence type="ECO:0000256" key="13">
    <source>
        <dbReference type="ARBA" id="ARBA00024531"/>
    </source>
</evidence>
<dbReference type="GO" id="GO:0016298">
    <property type="term" value="F:lipase activity"/>
    <property type="evidence" value="ECO:0007669"/>
    <property type="project" value="TreeGrafter"/>
</dbReference>
<evidence type="ECO:0000259" key="17">
    <source>
        <dbReference type="Pfam" id="PF01764"/>
    </source>
</evidence>
<dbReference type="CDD" id="cd00519">
    <property type="entry name" value="Lipase_3"/>
    <property type="match status" value="1"/>
</dbReference>
<evidence type="ECO:0000256" key="10">
    <source>
        <dbReference type="ARBA" id="ARBA00022989"/>
    </source>
</evidence>
<dbReference type="Gene3D" id="3.40.50.1820">
    <property type="entry name" value="alpha/beta hydrolase"/>
    <property type="match status" value="1"/>
</dbReference>
<evidence type="ECO:0000256" key="4">
    <source>
        <dbReference type="ARBA" id="ARBA00022553"/>
    </source>
</evidence>
<proteinExistence type="predicted"/>
<dbReference type="InterPro" id="IPR002921">
    <property type="entry name" value="Fungal_lipase-type"/>
</dbReference>
<dbReference type="GO" id="GO:0005886">
    <property type="term" value="C:plasma membrane"/>
    <property type="evidence" value="ECO:0007669"/>
    <property type="project" value="UniProtKB-SubCell"/>
</dbReference>
<keyword evidence="6" id="KW-0479">Metal-binding</keyword>
<dbReference type="GO" id="GO:0016042">
    <property type="term" value="P:lipid catabolic process"/>
    <property type="evidence" value="ECO:0007669"/>
    <property type="project" value="UniProtKB-KW"/>
</dbReference>
<evidence type="ECO:0000313" key="18">
    <source>
        <dbReference type="EMBL" id="CAI8036792.1"/>
    </source>
</evidence>
<dbReference type="EMBL" id="CASHTH010002895">
    <property type="protein sequence ID" value="CAI8036792.1"/>
    <property type="molecule type" value="Genomic_DNA"/>
</dbReference>
<dbReference type="AlphaFoldDB" id="A0AA35X3S5"/>
<keyword evidence="5 16" id="KW-0812">Transmembrane</keyword>
<feature type="compositionally biased region" description="Polar residues" evidence="15">
    <location>
        <begin position="225"/>
        <end position="236"/>
    </location>
</feature>
<keyword evidence="4" id="KW-0597">Phosphoprotein</keyword>
<evidence type="ECO:0000256" key="16">
    <source>
        <dbReference type="SAM" id="Phobius"/>
    </source>
</evidence>
<evidence type="ECO:0000256" key="7">
    <source>
        <dbReference type="ARBA" id="ARBA00022801"/>
    </source>
</evidence>
<reference evidence="18" key="1">
    <citation type="submission" date="2023-03" db="EMBL/GenBank/DDBJ databases">
        <authorList>
            <person name="Steffen K."/>
            <person name="Cardenas P."/>
        </authorList>
    </citation>
    <scope>NUCLEOTIDE SEQUENCE</scope>
</reference>
<comment type="caution">
    <text evidence="18">The sequence shown here is derived from an EMBL/GenBank/DDBJ whole genome shotgun (WGS) entry which is preliminary data.</text>
</comment>
<comment type="cofactor">
    <cofactor evidence="1">
        <name>Ca(2+)</name>
        <dbReference type="ChEBI" id="CHEBI:29108"/>
    </cofactor>
</comment>
<evidence type="ECO:0000256" key="2">
    <source>
        <dbReference type="ARBA" id="ARBA00004651"/>
    </source>
</evidence>
<evidence type="ECO:0000256" key="6">
    <source>
        <dbReference type="ARBA" id="ARBA00022723"/>
    </source>
</evidence>
<accession>A0AA35X3S5</accession>
<evidence type="ECO:0000256" key="5">
    <source>
        <dbReference type="ARBA" id="ARBA00022692"/>
    </source>
</evidence>
<dbReference type="EC" id="3.1.1.116" evidence="14"/>
<evidence type="ECO:0000256" key="15">
    <source>
        <dbReference type="SAM" id="MobiDB-lite"/>
    </source>
</evidence>
<keyword evidence="9" id="KW-0442">Lipid degradation</keyword>
<dbReference type="GO" id="GO:0046872">
    <property type="term" value="F:metal ion binding"/>
    <property type="evidence" value="ECO:0007669"/>
    <property type="project" value="UniProtKB-KW"/>
</dbReference>
<sequence length="639" mass="71594">MPALVTCRGTSLEAQWNVGSDDFVLSAIVVVALSLLSSILVMAALAALYLSPGCPNDQGLPPLLYWSLFLLVAVEIGIVIDEAVIMSISYRGRIWETAKRDSQIPKYIYVRLVLMVLEFLSVISCSVATFDPNLIEPLDCSSYRVAVALATVSCVVVLLKFLGSTVRLLLFLDPCGLFTPGLLQHLSFLDTADDVGELPQPPQSPSYFPQFLRFKRPSSARRESQLQLSPVQSPTSPEARLSRKQRRTPNVVRFWQRQVSITQTVRGGYTLDEISQQASRFRTNYIGLRRIQRRLRVFLCCLGVGGQRSRGVALEDVARALYTLFDFDEGEEGGEGVRLVLSDVIAGFKLVSQYQRGKTNRLAEGERLEDKFRKVTFDRMPVNQKPHYVYKSPCPFHNDKPENHLLMDNMIHFMQHSMGMYGWPLHIFSNLACGLCQLASRTCCGCRCMGYGGRMEGEGCCGCESAAITIQTGVERDDILFLSTDNEIFKAPFAVVLDRKMRSVVVSVRGTLSIKDVLTNMSYSMQPVDIDGVNGTFVHMGMYTAADEIRKRLMGRSRREIRLEAIRTQGSATEEEVDRLLDCEKRILPHIFQHYKDYQLIVTGHSLGAGVTSVLALLLRKDFPDLHCYAFSPPGCVFR</sequence>
<keyword evidence="8" id="KW-0106">Calcium</keyword>
<evidence type="ECO:0000256" key="8">
    <source>
        <dbReference type="ARBA" id="ARBA00022837"/>
    </source>
</evidence>
<evidence type="ECO:0000256" key="12">
    <source>
        <dbReference type="ARBA" id="ARBA00023136"/>
    </source>
</evidence>
<keyword evidence="19" id="KW-1185">Reference proteome</keyword>
<dbReference type="PANTHER" id="PTHR45792:SF8">
    <property type="entry name" value="DIACYLGLYCEROL LIPASE-ALPHA"/>
    <property type="match status" value="1"/>
</dbReference>
<dbReference type="PANTHER" id="PTHR45792">
    <property type="entry name" value="DIACYLGLYCEROL LIPASE HOMOLOG-RELATED"/>
    <property type="match status" value="1"/>
</dbReference>
<name>A0AA35X3S5_GEOBA</name>
<feature type="transmembrane region" description="Helical" evidence="16">
    <location>
        <begin position="63"/>
        <end position="88"/>
    </location>
</feature>
<evidence type="ECO:0000256" key="14">
    <source>
        <dbReference type="ARBA" id="ARBA00026104"/>
    </source>
</evidence>
<keyword evidence="10 16" id="KW-1133">Transmembrane helix</keyword>
<comment type="subcellular location">
    <subcellularLocation>
        <location evidence="2">Cell membrane</location>
        <topology evidence="2">Multi-pass membrane protein</topology>
    </subcellularLocation>
</comment>
<dbReference type="InterPro" id="IPR029058">
    <property type="entry name" value="AB_hydrolase_fold"/>
</dbReference>
<protein>
    <recommendedName>
        <fullName evidence="14">sn-1-specific diacylglycerol lipase</fullName>
        <ecNumber evidence="14">3.1.1.116</ecNumber>
    </recommendedName>
</protein>
<feature type="transmembrane region" description="Helical" evidence="16">
    <location>
        <begin position="108"/>
        <end position="130"/>
    </location>
</feature>
<feature type="transmembrane region" description="Helical" evidence="16">
    <location>
        <begin position="23"/>
        <end position="51"/>
    </location>
</feature>
<evidence type="ECO:0000256" key="11">
    <source>
        <dbReference type="ARBA" id="ARBA00023098"/>
    </source>
</evidence>
<dbReference type="InterPro" id="IPR052214">
    <property type="entry name" value="DAG_Lipase-Related"/>
</dbReference>
<keyword evidence="7" id="KW-0378">Hydrolase</keyword>
<feature type="transmembrane region" description="Helical" evidence="16">
    <location>
        <begin position="142"/>
        <end position="162"/>
    </location>
</feature>
<evidence type="ECO:0000256" key="3">
    <source>
        <dbReference type="ARBA" id="ARBA00022475"/>
    </source>
</evidence>
<evidence type="ECO:0000256" key="9">
    <source>
        <dbReference type="ARBA" id="ARBA00022963"/>
    </source>
</evidence>
<evidence type="ECO:0000256" key="1">
    <source>
        <dbReference type="ARBA" id="ARBA00001913"/>
    </source>
</evidence>
<keyword evidence="12 16" id="KW-0472">Membrane</keyword>
<keyword evidence="3" id="KW-1003">Cell membrane</keyword>
<organism evidence="18 19">
    <name type="scientific">Geodia barretti</name>
    <name type="common">Barrett's horny sponge</name>
    <dbReference type="NCBI Taxonomy" id="519541"/>
    <lineage>
        <taxon>Eukaryota</taxon>
        <taxon>Metazoa</taxon>
        <taxon>Porifera</taxon>
        <taxon>Demospongiae</taxon>
        <taxon>Heteroscleromorpha</taxon>
        <taxon>Tetractinellida</taxon>
        <taxon>Astrophorina</taxon>
        <taxon>Geodiidae</taxon>
        <taxon>Geodia</taxon>
    </lineage>
</organism>
<dbReference type="Proteomes" id="UP001174909">
    <property type="component" value="Unassembled WGS sequence"/>
</dbReference>
<dbReference type="Pfam" id="PF01764">
    <property type="entry name" value="Lipase_3"/>
    <property type="match status" value="1"/>
</dbReference>